<dbReference type="AlphaFoldDB" id="A0AAD4DF85"/>
<evidence type="ECO:0000313" key="2">
    <source>
        <dbReference type="EMBL" id="KAG0276612.1"/>
    </source>
</evidence>
<feature type="non-terminal residue" evidence="2">
    <location>
        <position position="964"/>
    </location>
</feature>
<feature type="compositionally biased region" description="Low complexity" evidence="1">
    <location>
        <begin position="599"/>
        <end position="608"/>
    </location>
</feature>
<gene>
    <name evidence="2" type="ORF">BGZ95_007307</name>
</gene>
<feature type="compositionally biased region" description="Low complexity" evidence="1">
    <location>
        <begin position="9"/>
        <end position="19"/>
    </location>
</feature>
<feature type="compositionally biased region" description="Low complexity" evidence="1">
    <location>
        <begin position="711"/>
        <end position="723"/>
    </location>
</feature>
<feature type="region of interest" description="Disordered" evidence="1">
    <location>
        <begin position="1"/>
        <end position="20"/>
    </location>
</feature>
<feature type="region of interest" description="Disordered" evidence="1">
    <location>
        <begin position="692"/>
        <end position="746"/>
    </location>
</feature>
<proteinExistence type="predicted"/>
<feature type="region of interest" description="Disordered" evidence="1">
    <location>
        <begin position="269"/>
        <end position="336"/>
    </location>
</feature>
<feature type="region of interest" description="Disordered" evidence="1">
    <location>
        <begin position="529"/>
        <end position="564"/>
    </location>
</feature>
<keyword evidence="3" id="KW-1185">Reference proteome</keyword>
<feature type="compositionally biased region" description="Low complexity" evidence="1">
    <location>
        <begin position="733"/>
        <end position="743"/>
    </location>
</feature>
<dbReference type="Proteomes" id="UP001194580">
    <property type="component" value="Unassembled WGS sequence"/>
</dbReference>
<feature type="compositionally biased region" description="Basic and acidic residues" evidence="1">
    <location>
        <begin position="640"/>
        <end position="652"/>
    </location>
</feature>
<name>A0AAD4DF85_9FUNG</name>
<comment type="caution">
    <text evidence="2">The sequence shown here is derived from an EMBL/GenBank/DDBJ whole genome shotgun (WGS) entry which is preliminary data.</text>
</comment>
<organism evidence="2 3">
    <name type="scientific">Linnemannia exigua</name>
    <dbReference type="NCBI Taxonomy" id="604196"/>
    <lineage>
        <taxon>Eukaryota</taxon>
        <taxon>Fungi</taxon>
        <taxon>Fungi incertae sedis</taxon>
        <taxon>Mucoromycota</taxon>
        <taxon>Mortierellomycotina</taxon>
        <taxon>Mortierellomycetes</taxon>
        <taxon>Mortierellales</taxon>
        <taxon>Mortierellaceae</taxon>
        <taxon>Linnemannia</taxon>
    </lineage>
</organism>
<feature type="region of interest" description="Disordered" evidence="1">
    <location>
        <begin position="378"/>
        <end position="478"/>
    </location>
</feature>
<feature type="compositionally biased region" description="Basic residues" evidence="1">
    <location>
        <begin position="280"/>
        <end position="293"/>
    </location>
</feature>
<feature type="compositionally biased region" description="Gly residues" evidence="1">
    <location>
        <begin position="391"/>
        <end position="401"/>
    </location>
</feature>
<dbReference type="EMBL" id="JAAAIL010000354">
    <property type="protein sequence ID" value="KAG0276612.1"/>
    <property type="molecule type" value="Genomic_DNA"/>
</dbReference>
<feature type="region of interest" description="Disordered" evidence="1">
    <location>
        <begin position="821"/>
        <end position="855"/>
    </location>
</feature>
<feature type="region of interest" description="Disordered" evidence="1">
    <location>
        <begin position="143"/>
        <end position="167"/>
    </location>
</feature>
<feature type="compositionally biased region" description="Low complexity" evidence="1">
    <location>
        <begin position="378"/>
        <end position="390"/>
    </location>
</feature>
<protein>
    <submittedName>
        <fullName evidence="2">Uncharacterized protein</fullName>
    </submittedName>
</protein>
<evidence type="ECO:0000256" key="1">
    <source>
        <dbReference type="SAM" id="MobiDB-lite"/>
    </source>
</evidence>
<feature type="compositionally biased region" description="Low complexity" evidence="1">
    <location>
        <begin position="269"/>
        <end position="279"/>
    </location>
</feature>
<evidence type="ECO:0000313" key="3">
    <source>
        <dbReference type="Proteomes" id="UP001194580"/>
    </source>
</evidence>
<feature type="compositionally biased region" description="Low complexity" evidence="1">
    <location>
        <begin position="530"/>
        <end position="548"/>
    </location>
</feature>
<feature type="compositionally biased region" description="Polar residues" evidence="1">
    <location>
        <begin position="616"/>
        <end position="633"/>
    </location>
</feature>
<reference evidence="2" key="1">
    <citation type="journal article" date="2020" name="Fungal Divers.">
        <title>Resolving the Mortierellaceae phylogeny through synthesis of multi-gene phylogenetics and phylogenomics.</title>
        <authorList>
            <person name="Vandepol N."/>
            <person name="Liber J."/>
            <person name="Desiro A."/>
            <person name="Na H."/>
            <person name="Kennedy M."/>
            <person name="Barry K."/>
            <person name="Grigoriev I.V."/>
            <person name="Miller A.N."/>
            <person name="O'Donnell K."/>
            <person name="Stajich J.E."/>
            <person name="Bonito G."/>
        </authorList>
    </citation>
    <scope>NUCLEOTIDE SEQUENCE</scope>
    <source>
        <strain evidence="2">NRRL 28262</strain>
    </source>
</reference>
<feature type="compositionally biased region" description="Acidic residues" evidence="1">
    <location>
        <begin position="827"/>
        <end position="850"/>
    </location>
</feature>
<feature type="region of interest" description="Disordered" evidence="1">
    <location>
        <begin position="585"/>
        <end position="673"/>
    </location>
</feature>
<sequence length="964" mass="102537">MRAPPPPATSSTSSQKQKSLSIHIATDHIGPSKMPLVYGSTPDRIGSIRGTVRFSTNYPCKGKDIVIMYEAKAEAQWSALENKKVVRHQTEEILGYHIWHFPLEHTKSGGSTVAVGVYEKEFEVPLVHPSVSLRGWPVVNTHNSLSSPSPSSLPPSPSPSASAGFAAPSAAAHPSKINSAHYLPHTTAMIVGAKPVGPVGSTTTTTTSITAATSSSSGLLPSSSYSPQARVKYTIRAILQRPFPSITHVEASQEVWVLNSSLPPQFPLMSSLSSSTSTSRRSHSNASSKKRRQTTTAKAGQTTSSNSNSPPTEKGPSADSVVVDSKSPTSPESEEAVLNSQSLLSLSMPSQVLKSAFALLPTIDLSRSKQLFSISKTGSPIASESASESGSGSGARTGAGTGASASSSQPSTSATTATAATSSASVVTKDTTATSTATSTAATTPAVTADTDATSDAGSTSSCASVSSPRLNGTGDNYLGVDNENIADYTGVWEAFDIPYSLSVPSEMVYLGQVVPLTIKFGPQRGYCSNNSNNNNNNNNNRVNPNGNDLDASDERNLPKTTSSRRFAVKKGVLRLVEHTLLREVTTAQVPTPKGSHGNNNNNNNNKNNNKKHTSKSLALTTNAHHGSSQATLEESFEDSSYKDSSHRRAFSEHNPQSNNGGNDGKAKPRTMLPMFGKRQGQNAIYQEQGYHGSHSHLPLPGGGGDSGAVQQQQQQRTQHQHQLSLPGGGSDAQAHQQQQQHQGDLRRSFFKPNRHSMDVSAGRPVSLVNPYGPTIGNISNPRIVSSVEAKFKTEVMFLSLTPFLQRQEQWYQRQLMKAGTGSGTLDESDIDQDQDELDGDGNDDEEEREGDARRMYVEEEDVEEDIEEGVWQTTIWVPIPGPSAMATFTETKNIVKTHTLQLILLCGFGEGAAPSSPAVMAPQGEGDADSGSVSAVSLSNVNKEFRIEITGPRAPVEMSIKHP</sequence>
<feature type="compositionally biased region" description="Low complexity" evidence="1">
    <location>
        <begin position="302"/>
        <end position="312"/>
    </location>
</feature>
<feature type="compositionally biased region" description="Low complexity" evidence="1">
    <location>
        <begin position="402"/>
        <end position="469"/>
    </location>
</feature>
<accession>A0AAD4DF85</accession>